<dbReference type="PANTHER" id="PTHR43761">
    <property type="entry name" value="D-ISOMER SPECIFIC 2-HYDROXYACID DEHYDROGENASE FAMILY PROTEIN (AFU_ORTHOLOGUE AFUA_1G13630)"/>
    <property type="match status" value="1"/>
</dbReference>
<dbReference type="Proteomes" id="UP001596997">
    <property type="component" value="Unassembled WGS sequence"/>
</dbReference>
<evidence type="ECO:0000256" key="2">
    <source>
        <dbReference type="ARBA" id="ARBA00023002"/>
    </source>
</evidence>
<organism evidence="7 8">
    <name type="scientific">Pseudofulvibacter geojedonensis</name>
    <dbReference type="NCBI Taxonomy" id="1123758"/>
    <lineage>
        <taxon>Bacteria</taxon>
        <taxon>Pseudomonadati</taxon>
        <taxon>Bacteroidota</taxon>
        <taxon>Flavobacteriia</taxon>
        <taxon>Flavobacteriales</taxon>
        <taxon>Flavobacteriaceae</taxon>
        <taxon>Pseudofulvibacter</taxon>
    </lineage>
</organism>
<feature type="domain" description="D-isomer specific 2-hydroxyacid dehydrogenase catalytic" evidence="5">
    <location>
        <begin position="3"/>
        <end position="314"/>
    </location>
</feature>
<evidence type="ECO:0000256" key="4">
    <source>
        <dbReference type="RuleBase" id="RU003719"/>
    </source>
</evidence>
<dbReference type="InterPro" id="IPR036291">
    <property type="entry name" value="NAD(P)-bd_dom_sf"/>
</dbReference>
<keyword evidence="2 4" id="KW-0560">Oxidoreductase</keyword>
<dbReference type="InterPro" id="IPR006140">
    <property type="entry name" value="D-isomer_DH_NAD-bd"/>
</dbReference>
<evidence type="ECO:0000256" key="3">
    <source>
        <dbReference type="ARBA" id="ARBA00023027"/>
    </source>
</evidence>
<evidence type="ECO:0000256" key="1">
    <source>
        <dbReference type="ARBA" id="ARBA00005854"/>
    </source>
</evidence>
<evidence type="ECO:0000313" key="8">
    <source>
        <dbReference type="Proteomes" id="UP001596997"/>
    </source>
</evidence>
<dbReference type="InterPro" id="IPR006139">
    <property type="entry name" value="D-isomer_2_OHA_DH_cat_dom"/>
</dbReference>
<dbReference type="EMBL" id="JBHTJM010000001">
    <property type="protein sequence ID" value="MFD0962509.1"/>
    <property type="molecule type" value="Genomic_DNA"/>
</dbReference>
<dbReference type="SUPFAM" id="SSF51735">
    <property type="entry name" value="NAD(P)-binding Rossmann-fold domains"/>
    <property type="match status" value="1"/>
</dbReference>
<dbReference type="Pfam" id="PF02826">
    <property type="entry name" value="2-Hacid_dh_C"/>
    <property type="match status" value="1"/>
</dbReference>
<comment type="caution">
    <text evidence="7">The sequence shown here is derived from an EMBL/GenBank/DDBJ whole genome shotgun (WGS) entry which is preliminary data.</text>
</comment>
<accession>A0ABW3HYK5</accession>
<keyword evidence="3" id="KW-0520">NAD</keyword>
<evidence type="ECO:0000259" key="5">
    <source>
        <dbReference type="Pfam" id="PF00389"/>
    </source>
</evidence>
<gene>
    <name evidence="7" type="ORF">ACFQ1O_00655</name>
</gene>
<dbReference type="Pfam" id="PF00389">
    <property type="entry name" value="2-Hacid_dh"/>
    <property type="match status" value="1"/>
</dbReference>
<dbReference type="InterPro" id="IPR050418">
    <property type="entry name" value="D-iso_2-hydroxyacid_DH_PdxB"/>
</dbReference>
<feature type="domain" description="D-isomer specific 2-hydroxyacid dehydrogenase NAD-binding" evidence="6">
    <location>
        <begin position="106"/>
        <end position="293"/>
    </location>
</feature>
<name>A0ABW3HYK5_9FLAO</name>
<keyword evidence="8" id="KW-1185">Reference proteome</keyword>
<dbReference type="RefSeq" id="WP_377712238.1">
    <property type="nucleotide sequence ID" value="NZ_JBHTJM010000001.1"/>
</dbReference>
<dbReference type="SUPFAM" id="SSF52283">
    <property type="entry name" value="Formate/glycerate dehydrogenase catalytic domain-like"/>
    <property type="match status" value="1"/>
</dbReference>
<protein>
    <submittedName>
        <fullName evidence="7">NAD(P)-dependent oxidoreductase</fullName>
    </submittedName>
</protein>
<reference evidence="8" key="1">
    <citation type="journal article" date="2019" name="Int. J. Syst. Evol. Microbiol.">
        <title>The Global Catalogue of Microorganisms (GCM) 10K type strain sequencing project: providing services to taxonomists for standard genome sequencing and annotation.</title>
        <authorList>
            <consortium name="The Broad Institute Genomics Platform"/>
            <consortium name="The Broad Institute Genome Sequencing Center for Infectious Disease"/>
            <person name="Wu L."/>
            <person name="Ma J."/>
        </authorList>
    </citation>
    <scope>NUCLEOTIDE SEQUENCE [LARGE SCALE GENOMIC DNA]</scope>
    <source>
        <strain evidence="8">CCUG 62114</strain>
    </source>
</reference>
<dbReference type="PANTHER" id="PTHR43761:SF1">
    <property type="entry name" value="D-ISOMER SPECIFIC 2-HYDROXYACID DEHYDROGENASE CATALYTIC DOMAIN-CONTAINING PROTEIN-RELATED"/>
    <property type="match status" value="1"/>
</dbReference>
<sequence>MKILVNEGISNSGKELLESKGYEVMVMRVAQEQLTNFINTHNISILLVKNNTKISKEVVDACPTLELIGIGGDNFSNLDLAYIKSKGIAVIKTPTAAANAVAELVFAHLLGMVRYLHDSNRQMPLEGDLRFKELKQYYAKGTELKGKTIGIVGTGNTGKAVAKIALGLGMKVLMNNKNGSDTNISISYFDGQEVNFSFKSNPLSSLLQDSDFITLHTPSLSQHLIGEAELRLMKKGVGIINTATGGVLDEVALINFIEGKHVAYAALDVYETEPNPEIQLLMNPELSLSPHIGGATIETQERMGVELANQIIKHYE</sequence>
<dbReference type="Gene3D" id="3.40.50.720">
    <property type="entry name" value="NAD(P)-binding Rossmann-like Domain"/>
    <property type="match status" value="2"/>
</dbReference>
<comment type="similarity">
    <text evidence="1 4">Belongs to the D-isomer specific 2-hydroxyacid dehydrogenase family.</text>
</comment>
<proteinExistence type="inferred from homology"/>
<evidence type="ECO:0000259" key="6">
    <source>
        <dbReference type="Pfam" id="PF02826"/>
    </source>
</evidence>
<evidence type="ECO:0000313" key="7">
    <source>
        <dbReference type="EMBL" id="MFD0962509.1"/>
    </source>
</evidence>